<dbReference type="PROSITE" id="PS50012">
    <property type="entry name" value="RCC1_3"/>
    <property type="match status" value="2"/>
</dbReference>
<dbReference type="Pfam" id="PF13540">
    <property type="entry name" value="RCC1_2"/>
    <property type="match status" value="1"/>
</dbReference>
<feature type="region of interest" description="Disordered" evidence="3">
    <location>
        <begin position="1594"/>
        <end position="1632"/>
    </location>
</feature>
<feature type="repeat" description="RCC1" evidence="2">
    <location>
        <begin position="317"/>
        <end position="368"/>
    </location>
</feature>
<feature type="compositionally biased region" description="Low complexity" evidence="3">
    <location>
        <begin position="1448"/>
        <end position="1473"/>
    </location>
</feature>
<feature type="region of interest" description="Disordered" evidence="3">
    <location>
        <begin position="1400"/>
        <end position="1473"/>
    </location>
</feature>
<dbReference type="Gene3D" id="3.30.710.10">
    <property type="entry name" value="Potassium Channel Kv1.1, Chain A"/>
    <property type="match status" value="2"/>
</dbReference>
<evidence type="ECO:0000313" key="6">
    <source>
        <dbReference type="Proteomes" id="UP000094236"/>
    </source>
</evidence>
<dbReference type="Proteomes" id="UP000094236">
    <property type="component" value="Unassembled WGS sequence"/>
</dbReference>
<feature type="region of interest" description="Disordered" evidence="3">
    <location>
        <begin position="1222"/>
        <end position="1243"/>
    </location>
</feature>
<feature type="compositionally biased region" description="Polar residues" evidence="3">
    <location>
        <begin position="1311"/>
        <end position="1321"/>
    </location>
</feature>
<dbReference type="SUPFAM" id="SSF50985">
    <property type="entry name" value="RCC1/BLIP-II"/>
    <property type="match status" value="1"/>
</dbReference>
<dbReference type="InterPro" id="IPR000210">
    <property type="entry name" value="BTB/POZ_dom"/>
</dbReference>
<dbReference type="STRING" id="669874.A0A1E4U3J0"/>
<feature type="region of interest" description="Disordered" evidence="3">
    <location>
        <begin position="37"/>
        <end position="88"/>
    </location>
</feature>
<feature type="compositionally biased region" description="Polar residues" evidence="3">
    <location>
        <begin position="1400"/>
        <end position="1411"/>
    </location>
</feature>
<dbReference type="OrthoDB" id="1893551at2759"/>
<feature type="repeat" description="RCC1" evidence="2">
    <location>
        <begin position="369"/>
        <end position="436"/>
    </location>
</feature>
<feature type="region of interest" description="Disordered" evidence="3">
    <location>
        <begin position="1"/>
        <end position="21"/>
    </location>
</feature>
<dbReference type="InterPro" id="IPR000408">
    <property type="entry name" value="Reg_chr_condens"/>
</dbReference>
<keyword evidence="6" id="KW-1185">Reference proteome</keyword>
<dbReference type="Gene3D" id="1.25.40.20">
    <property type="entry name" value="Ankyrin repeat-containing domain"/>
    <property type="match status" value="1"/>
</dbReference>
<dbReference type="InterPro" id="IPR051625">
    <property type="entry name" value="Signaling_Regulatory_Domain"/>
</dbReference>
<feature type="domain" description="BTB" evidence="4">
    <location>
        <begin position="980"/>
        <end position="1045"/>
    </location>
</feature>
<dbReference type="CDD" id="cd18186">
    <property type="entry name" value="BTB_POZ_ZBTB_KLHL-like"/>
    <property type="match status" value="2"/>
</dbReference>
<feature type="region of interest" description="Disordered" evidence="3">
    <location>
        <begin position="1303"/>
        <end position="1343"/>
    </location>
</feature>
<dbReference type="InterPro" id="IPR002110">
    <property type="entry name" value="Ankyrin_rpt"/>
</dbReference>
<evidence type="ECO:0000256" key="2">
    <source>
        <dbReference type="PROSITE-ProRule" id="PRU00235"/>
    </source>
</evidence>
<dbReference type="InterPro" id="IPR009091">
    <property type="entry name" value="RCC1/BLIP-II"/>
</dbReference>
<dbReference type="SUPFAM" id="SSF54695">
    <property type="entry name" value="POZ domain"/>
    <property type="match status" value="2"/>
</dbReference>
<feature type="compositionally biased region" description="Polar residues" evidence="3">
    <location>
        <begin position="1233"/>
        <end position="1243"/>
    </location>
</feature>
<evidence type="ECO:0000259" key="4">
    <source>
        <dbReference type="PROSITE" id="PS50097"/>
    </source>
</evidence>
<keyword evidence="1" id="KW-0677">Repeat</keyword>
<evidence type="ECO:0000256" key="3">
    <source>
        <dbReference type="SAM" id="MobiDB-lite"/>
    </source>
</evidence>
<dbReference type="SMART" id="SM00225">
    <property type="entry name" value="BTB"/>
    <property type="match status" value="2"/>
</dbReference>
<feature type="compositionally biased region" description="Polar residues" evidence="3">
    <location>
        <begin position="1"/>
        <end position="10"/>
    </location>
</feature>
<organism evidence="5 6">
    <name type="scientific">Pachysolen tannophilus NRRL Y-2460</name>
    <dbReference type="NCBI Taxonomy" id="669874"/>
    <lineage>
        <taxon>Eukaryota</taxon>
        <taxon>Fungi</taxon>
        <taxon>Dikarya</taxon>
        <taxon>Ascomycota</taxon>
        <taxon>Saccharomycotina</taxon>
        <taxon>Pichiomycetes</taxon>
        <taxon>Pachysolenaceae</taxon>
        <taxon>Pachysolen</taxon>
    </lineage>
</organism>
<feature type="compositionally biased region" description="Basic and acidic residues" evidence="3">
    <location>
        <begin position="1322"/>
        <end position="1340"/>
    </location>
</feature>
<reference evidence="6" key="1">
    <citation type="submission" date="2016-05" db="EMBL/GenBank/DDBJ databases">
        <title>Comparative genomics of biotechnologically important yeasts.</title>
        <authorList>
            <consortium name="DOE Joint Genome Institute"/>
            <person name="Riley R."/>
            <person name="Haridas S."/>
            <person name="Wolfe K.H."/>
            <person name="Lopes M.R."/>
            <person name="Hittinger C.T."/>
            <person name="Goker M."/>
            <person name="Salamov A."/>
            <person name="Wisecaver J."/>
            <person name="Long T.M."/>
            <person name="Aerts A.L."/>
            <person name="Barry K."/>
            <person name="Choi C."/>
            <person name="Clum A."/>
            <person name="Coughlan A.Y."/>
            <person name="Deshpande S."/>
            <person name="Douglass A.P."/>
            <person name="Hanson S.J."/>
            <person name="Klenk H.-P."/>
            <person name="Labutti K."/>
            <person name="Lapidus A."/>
            <person name="Lindquist E."/>
            <person name="Lipzen A."/>
            <person name="Meier-Kolthoff J.P."/>
            <person name="Ohm R.A."/>
            <person name="Otillar R.P."/>
            <person name="Pangilinan J."/>
            <person name="Peng Y."/>
            <person name="Rokas A."/>
            <person name="Rosa C.A."/>
            <person name="Scheuner C."/>
            <person name="Sibirny A.A."/>
            <person name="Slot J.C."/>
            <person name="Stielow J.B."/>
            <person name="Sun H."/>
            <person name="Kurtzman C.P."/>
            <person name="Blackwell M."/>
            <person name="Grigoriev I.V."/>
            <person name="Jeffries T.W."/>
        </authorList>
    </citation>
    <scope>NUCLEOTIDE SEQUENCE [LARGE SCALE GENOMIC DNA]</scope>
    <source>
        <strain evidence="6">NRRL Y-2460</strain>
    </source>
</reference>
<dbReference type="Pfam" id="PF12796">
    <property type="entry name" value="Ank_2"/>
    <property type="match status" value="1"/>
</dbReference>
<feature type="compositionally biased region" description="Low complexity" evidence="3">
    <location>
        <begin position="12"/>
        <end position="21"/>
    </location>
</feature>
<dbReference type="InterPro" id="IPR011333">
    <property type="entry name" value="SKP1/BTB/POZ_sf"/>
</dbReference>
<dbReference type="InterPro" id="IPR036770">
    <property type="entry name" value="Ankyrin_rpt-contain_sf"/>
</dbReference>
<feature type="domain" description="BTB" evidence="4">
    <location>
        <begin position="832"/>
        <end position="915"/>
    </location>
</feature>
<accession>A0A1E4U3J0</accession>
<dbReference type="PROSITE" id="PS50097">
    <property type="entry name" value="BTB"/>
    <property type="match status" value="2"/>
</dbReference>
<sequence length="1632" mass="185738">MMATTTTRNVESLPSSPSLLSSAASAMSAASPLLSALASAPSSPSSALSSSSISLSSISSPSPGDAKSKSKHRHNHNNNNHETVSSKLPKLTKDELNIRDCFGRTILHIICLTNRYDYLKYLFKNPNLNILITDYESNWNCLHYAIHNNNFIMANLILNYNQEQFKNLTELLIKHKDREGYTPLDLLSSENDLRSFIYIPISIGFHHPSITESHNKNAIKHINISYRSDINHSHHWFTKDRGGNEVWLFGSNKNNNLGCSDSVDRLVPIKVKLEKLKYNYGNASFYPKLSERISLPRIRDLKLSKLHTIILTTDSMANIYISGIGSRGRLGLGNLQPQYQFVPITKLIHEKILEVSISDDHTLVLTANNEIFSWGLNNFNQLGYNSEPGNGSNFTNYNEPMSLEPRKILSADLKKNNSKIIGINCSKIHSLCYTKDSIYLWGLNIGQMGSVSVGNTLKYNNYKGVIQKGPKLLSFNYGTIKQVACTEIATLVLTSSDELHLYLNGFHVKVQVPLFNKIIDDGKFHTFKPKIYSRRNKIIKIIIKSNSDICLILFDNGDIIQFKIISEAKNANDFSKNLKFINVWKATKDHLKCVDSDIGSDGSVILCVKDGSVYKRIKRTEVKNFNNHSKPSSSLNSVTASLSSVGNVSRGKKEYKFQKVLKLNNIVKVFADPLFATFGFIKDDLDLLPHKLLKNQFLDDMSFLSPLIDSPQGTERKKLQVLREEIDDNNDKYLICNFVHKTELHGEEEEFFYHKLDNDYLESSIAISSTNDKFHDLYYNKYKGRWLPHEELKFSRIYEIKKYDEFCTYLFLDDDGLQHYVWARSDASIKKYDFFLILNKDSLEKEGFRIPVHKFILSSRSSVFKKLFITKEPVVEKIDTKDYSMSIDVGKNEIYLDAFDVRSVLIMLCHLYTDDFICTWDKYMSDSLTSEKVSIIKKSFQNLATFLNVSNFNFNNAEHKKTLTKCFNGLLSVNEENPNNDTVIYLIDDEAVYCHSSILVSRSSYFEIALSDNWYPSRKSKFRLKEIFLKHMQKDVFMVMLKYIYGYNMFELFDGNIGEKDFSTVADFINFVLLCIDAANELLLFELKDFLELAVKDFINSENVLILLQHSYTLDCQKLMENCLFFIYCNIDNLLFNSEFAELINESDHDLLNKVDYGLKWFKTLKSERRNSNLKNGRSFFERNSDVLLKEFIYDLDKYNLNLIESTDPEKKFEPIFEKLKNNPPIQSKKENAGSNSMKKAENSISARKIVDGETHTAIPGSGLVKKDIAEVKGNVMGTPRKDIESAVSDENEEDGFVPVVNNRRRRSSSKKTLYNLPSKNNHADHSVEDLKKPKERRASNLDTSVSSLDFKMKTAPINISSASRRSVGNVSLFFDDGFSSRENSPSLKKVEALPILSGTSPTTFDSSQQKPKQKVFFSTPRISQKERKKRNLDLEKLNTDYPFSLSNGNNNTNNSNNNNNNNNNGNGNGNYVTNNAWGVSGASSSNSSSSNLVSLMPTFADAVLPAADTFQKQAVFATKKKSPKSVATLPSSEVMSATPSLSEIMYEENHKIEEKVRKSSNTKSLLEIQKEEEFEKWFLEESIKYQKQIKIMNEEPSSSSNHKGRRNLNNKNGNNKRTSKNGSDTKGAKKK</sequence>
<dbReference type="SUPFAM" id="SSF48403">
    <property type="entry name" value="Ankyrin repeat"/>
    <property type="match status" value="1"/>
</dbReference>
<dbReference type="CDD" id="cd14733">
    <property type="entry name" value="BACK"/>
    <property type="match status" value="1"/>
</dbReference>
<protein>
    <recommendedName>
        <fullName evidence="4">BTB domain-containing protein</fullName>
    </recommendedName>
</protein>
<gene>
    <name evidence="5" type="ORF">PACTADRAFT_1043</name>
</gene>
<feature type="compositionally biased region" description="Low complexity" evidence="3">
    <location>
        <begin position="37"/>
        <end position="63"/>
    </location>
</feature>
<name>A0A1E4U3J0_PACTA</name>
<dbReference type="PANTHER" id="PTHR22872:SF2">
    <property type="entry name" value="INHIBITOR OF BRUTON TYROSINE KINASE"/>
    <property type="match status" value="1"/>
</dbReference>
<evidence type="ECO:0000313" key="5">
    <source>
        <dbReference type="EMBL" id="ODV98574.1"/>
    </source>
</evidence>
<dbReference type="Gene3D" id="2.130.10.30">
    <property type="entry name" value="Regulator of chromosome condensation 1/beta-lactamase-inhibitor protein II"/>
    <property type="match status" value="1"/>
</dbReference>
<proteinExistence type="predicted"/>
<dbReference type="PANTHER" id="PTHR22872">
    <property type="entry name" value="BTK-BINDING PROTEIN-RELATED"/>
    <property type="match status" value="1"/>
</dbReference>
<feature type="compositionally biased region" description="Low complexity" evidence="3">
    <location>
        <begin position="1610"/>
        <end position="1623"/>
    </location>
</feature>
<dbReference type="Pfam" id="PF00651">
    <property type="entry name" value="BTB"/>
    <property type="match status" value="2"/>
</dbReference>
<dbReference type="EMBL" id="KV454011">
    <property type="protein sequence ID" value="ODV98574.1"/>
    <property type="molecule type" value="Genomic_DNA"/>
</dbReference>
<evidence type="ECO:0000256" key="1">
    <source>
        <dbReference type="ARBA" id="ARBA00022737"/>
    </source>
</evidence>
<dbReference type="SMART" id="SM00248">
    <property type="entry name" value="ANK"/>
    <property type="match status" value="3"/>
</dbReference>